<dbReference type="Proteomes" id="UP000245133">
    <property type="component" value="Unassembled WGS sequence"/>
</dbReference>
<protein>
    <submittedName>
        <fullName evidence="1">Thioesterase superfamily</fullName>
    </submittedName>
</protein>
<comment type="caution">
    <text evidence="1">The sequence shown here is derived from an EMBL/GenBank/DDBJ whole genome shotgun (WGS) entry which is preliminary data.</text>
</comment>
<accession>A0A2P2DYG5</accession>
<dbReference type="SUPFAM" id="SSF54637">
    <property type="entry name" value="Thioesterase/thiol ester dehydrase-isomerase"/>
    <property type="match status" value="1"/>
</dbReference>
<dbReference type="AlphaFoldDB" id="A0A2P2DYG5"/>
<evidence type="ECO:0000313" key="2">
    <source>
        <dbReference type="Proteomes" id="UP000245133"/>
    </source>
</evidence>
<dbReference type="PANTHER" id="PTHR47260">
    <property type="entry name" value="UPF0644 PROTEIN PB2B4.06"/>
    <property type="match status" value="1"/>
</dbReference>
<dbReference type="InterPro" id="IPR029069">
    <property type="entry name" value="HotDog_dom_sf"/>
</dbReference>
<dbReference type="PANTHER" id="PTHR47260:SF1">
    <property type="entry name" value="UPF0644 PROTEIN PB2B4.06"/>
    <property type="match status" value="1"/>
</dbReference>
<keyword evidence="2" id="KW-1185">Reference proteome</keyword>
<dbReference type="CDD" id="cd03443">
    <property type="entry name" value="PaaI_thioesterase"/>
    <property type="match status" value="1"/>
</dbReference>
<dbReference type="OrthoDB" id="9792301at2"/>
<reference evidence="1 2" key="1">
    <citation type="submission" date="2018-02" db="EMBL/GenBank/DDBJ databases">
        <title>Novel Leptospira species isolated from soil and water in Japan.</title>
        <authorList>
            <person name="Nakao R."/>
            <person name="Masuzawa T."/>
        </authorList>
    </citation>
    <scope>NUCLEOTIDE SEQUENCE [LARGE SCALE GENOMIC DNA]</scope>
    <source>
        <strain evidence="1 2">YH101</strain>
    </source>
</reference>
<gene>
    <name evidence="1" type="ORF">LPTSP4_11870</name>
</gene>
<organism evidence="1 2">
    <name type="scientific">Leptospira ryugenii</name>
    <dbReference type="NCBI Taxonomy" id="1917863"/>
    <lineage>
        <taxon>Bacteria</taxon>
        <taxon>Pseudomonadati</taxon>
        <taxon>Spirochaetota</taxon>
        <taxon>Spirochaetia</taxon>
        <taxon>Leptospirales</taxon>
        <taxon>Leptospiraceae</taxon>
        <taxon>Leptospira</taxon>
    </lineage>
</organism>
<sequence length="169" mass="19398">MINFDQLTAYKQIPNQLDGKCFACGPIHPMGLHMVFYTDETFVFSRLEVPAHFAGWSDLVHGGLTATILDETLAWTAIYKKQSFILTKSLQVDYLRPLHVNQTIYSLGSIKEVLSDRELLMEAKIFNREMKLAAKAEGKIVLFSLEEMKERKIIDESYLLDFQNVVFSK</sequence>
<dbReference type="RefSeq" id="WP_108974752.1">
    <property type="nucleotide sequence ID" value="NZ_BFBB01000003.1"/>
</dbReference>
<evidence type="ECO:0000313" key="1">
    <source>
        <dbReference type="EMBL" id="GBF49671.1"/>
    </source>
</evidence>
<dbReference type="Gene3D" id="3.10.129.10">
    <property type="entry name" value="Hotdog Thioesterase"/>
    <property type="match status" value="1"/>
</dbReference>
<dbReference type="InterPro" id="IPR052061">
    <property type="entry name" value="PTE-AB_protein"/>
</dbReference>
<proteinExistence type="predicted"/>
<dbReference type="EMBL" id="BFBB01000003">
    <property type="protein sequence ID" value="GBF49671.1"/>
    <property type="molecule type" value="Genomic_DNA"/>
</dbReference>
<name>A0A2P2DYG5_9LEPT</name>